<dbReference type="GO" id="GO:0032981">
    <property type="term" value="P:mitochondrial respiratory chain complex I assembly"/>
    <property type="evidence" value="ECO:0007669"/>
    <property type="project" value="TreeGrafter"/>
</dbReference>
<dbReference type="OrthoDB" id="9806452at2"/>
<protein>
    <submittedName>
        <fullName evidence="3">Glycine/D-amino acid oxidase (Deaminating)</fullName>
    </submittedName>
</protein>
<feature type="domain" description="FAD dependent oxidoreductase" evidence="2">
    <location>
        <begin position="9"/>
        <end position="359"/>
    </location>
</feature>
<evidence type="ECO:0000313" key="3">
    <source>
        <dbReference type="EMBL" id="EAR52379.1"/>
    </source>
</evidence>
<dbReference type="InterPro" id="IPR036188">
    <property type="entry name" value="FAD/NAD-bd_sf"/>
</dbReference>
<dbReference type="GO" id="GO:0005737">
    <property type="term" value="C:cytoplasm"/>
    <property type="evidence" value="ECO:0007669"/>
    <property type="project" value="TreeGrafter"/>
</dbReference>
<sequence>MSADRRTTDVAIIGGAMTGSAVAWWLTRDPAFTGRVTIIERDPTYEWAATTHTNSCIRQQFGSEINIRLSQFTLSFMRDIKDWMGEDAPSLPVQSFGYLYLARDEQFANVLREARDLQVGLGASTEILTRQELSQRFPFYVTDDVVLASHGTRDEGYFDGNTLFQLFNRQARQYGATVLHDEVVGIEGTDLRLASGATLSAGTIVNAAGPRAAEIARMAGSDLPVEPRKRYSFVFDAAEPLPVDLPLTIDPSGVHVRQEGRYYLAGCPPDDDAPVAPDDFELDHAIWEEKVWPALAARIPAFERIKLMQSWVGHYDFNHFDQNAILGRHPDAPQLITAAGFSGHGLQQAAGIARGIAELIVHGQYRSLDLSPLGIERIHDNRPARERAVI</sequence>
<dbReference type="Proteomes" id="UP000003635">
    <property type="component" value="Unassembled WGS sequence"/>
</dbReference>
<dbReference type="Pfam" id="PF01266">
    <property type="entry name" value="DAO"/>
    <property type="match status" value="1"/>
</dbReference>
<dbReference type="SMR" id="Q2CI79"/>
<dbReference type="eggNOG" id="COG0665">
    <property type="taxonomic scope" value="Bacteria"/>
</dbReference>
<evidence type="ECO:0000256" key="1">
    <source>
        <dbReference type="ARBA" id="ARBA00023002"/>
    </source>
</evidence>
<dbReference type="STRING" id="314256.OG2516_07877"/>
<comment type="caution">
    <text evidence="3">The sequence shown here is derived from an EMBL/GenBank/DDBJ whole genome shotgun (WGS) entry which is preliminary data.</text>
</comment>
<dbReference type="RefSeq" id="WP_007255100.1">
    <property type="nucleotide sequence ID" value="NZ_CH724107.1"/>
</dbReference>
<keyword evidence="1" id="KW-0560">Oxidoreductase</keyword>
<accession>Q2CI79</accession>
<dbReference type="Gene3D" id="3.50.50.60">
    <property type="entry name" value="FAD/NAD(P)-binding domain"/>
    <property type="match status" value="1"/>
</dbReference>
<organism evidence="3 4">
    <name type="scientific">Oceanicola granulosus (strain ATCC BAA-861 / DSM 15982 / KCTC 12143 / HTCC2516)</name>
    <dbReference type="NCBI Taxonomy" id="314256"/>
    <lineage>
        <taxon>Bacteria</taxon>
        <taxon>Pseudomonadati</taxon>
        <taxon>Pseudomonadota</taxon>
        <taxon>Alphaproteobacteria</taxon>
        <taxon>Rhodobacterales</taxon>
        <taxon>Roseobacteraceae</taxon>
        <taxon>Oceanicola</taxon>
    </lineage>
</organism>
<dbReference type="AlphaFoldDB" id="Q2CI79"/>
<dbReference type="InterPro" id="IPR006076">
    <property type="entry name" value="FAD-dep_OxRdtase"/>
</dbReference>
<dbReference type="PANTHER" id="PTHR13847">
    <property type="entry name" value="SARCOSINE DEHYDROGENASE-RELATED"/>
    <property type="match status" value="1"/>
</dbReference>
<name>Q2CI79_OCEGH</name>
<dbReference type="PANTHER" id="PTHR13847:SF287">
    <property type="entry name" value="FAD-DEPENDENT OXIDOREDUCTASE DOMAIN-CONTAINING PROTEIN 1"/>
    <property type="match status" value="1"/>
</dbReference>
<dbReference type="Gene3D" id="3.30.9.10">
    <property type="entry name" value="D-Amino Acid Oxidase, subunit A, domain 2"/>
    <property type="match status" value="1"/>
</dbReference>
<keyword evidence="4" id="KW-1185">Reference proteome</keyword>
<dbReference type="SUPFAM" id="SSF51905">
    <property type="entry name" value="FAD/NAD(P)-binding domain"/>
    <property type="match status" value="1"/>
</dbReference>
<evidence type="ECO:0000259" key="2">
    <source>
        <dbReference type="Pfam" id="PF01266"/>
    </source>
</evidence>
<dbReference type="GO" id="GO:0016491">
    <property type="term" value="F:oxidoreductase activity"/>
    <property type="evidence" value="ECO:0007669"/>
    <property type="project" value="UniProtKB-KW"/>
</dbReference>
<gene>
    <name evidence="3" type="ORF">OG2516_07877</name>
</gene>
<evidence type="ECO:0000313" key="4">
    <source>
        <dbReference type="Proteomes" id="UP000003635"/>
    </source>
</evidence>
<dbReference type="EMBL" id="AAOT01000004">
    <property type="protein sequence ID" value="EAR52379.1"/>
    <property type="molecule type" value="Genomic_DNA"/>
</dbReference>
<reference evidence="3 4" key="1">
    <citation type="journal article" date="2010" name="J. Bacteriol.">
        <title>Genome sequences of Oceanicola granulosus HTCC2516(T) and Oceanicola batsensis HTCC2597(TDelta).</title>
        <authorList>
            <person name="Thrash J.C."/>
            <person name="Cho J.C."/>
            <person name="Vergin K.L."/>
            <person name="Giovannoni S.J."/>
        </authorList>
    </citation>
    <scope>NUCLEOTIDE SEQUENCE [LARGE SCALE GENOMIC DNA]</scope>
    <source>
        <strain evidence="4">ATCC BAA-861 / DSM 15982 / KCTC 12143 / HTCC2516</strain>
    </source>
</reference>
<dbReference type="HOGENOM" id="CLU_007884_4_4_5"/>
<proteinExistence type="predicted"/>